<keyword evidence="4" id="KW-1185">Reference proteome</keyword>
<name>A0ABD5B3T1_ELIMR</name>
<dbReference type="Proteomes" id="UP001239265">
    <property type="component" value="Unassembled WGS sequence"/>
</dbReference>
<keyword evidence="1" id="KW-0812">Transmembrane</keyword>
<protein>
    <recommendedName>
        <fullName evidence="6">Glycine-rich domain-containing protein-like</fullName>
    </recommendedName>
</protein>
<evidence type="ECO:0008006" key="6">
    <source>
        <dbReference type="Google" id="ProtNLM"/>
    </source>
</evidence>
<comment type="caution">
    <text evidence="2">The sequence shown here is derived from an EMBL/GenBank/DDBJ whole genome shotgun (WGS) entry which is preliminary data.</text>
</comment>
<feature type="transmembrane region" description="Helical" evidence="1">
    <location>
        <begin position="174"/>
        <end position="193"/>
    </location>
</feature>
<dbReference type="AlphaFoldDB" id="A0ABD5B3T1"/>
<reference evidence="2 5" key="2">
    <citation type="submission" date="2023-06" db="EMBL/GenBank/DDBJ databases">
        <title>Nosocomial Elizabethkingia miricola genome.</title>
        <authorList>
            <person name="Morgado S."/>
            <person name="Fonseca E."/>
            <person name="Freitas F."/>
            <person name="Vicente A.C."/>
        </authorList>
    </citation>
    <scope>NUCLEOTIDE SEQUENCE [LARGE SCALE GENOMIC DNA]</scope>
    <source>
        <strain evidence="2 5">EM15</strain>
    </source>
</reference>
<accession>A0ABD5B3T1</accession>
<gene>
    <name evidence="3" type="ORF">LX74_01886</name>
    <name evidence="2" type="ORF">QT385_05015</name>
</gene>
<evidence type="ECO:0000313" key="4">
    <source>
        <dbReference type="Proteomes" id="UP000324513"/>
    </source>
</evidence>
<sequence>METKPLLRDETLWDRIHGFSLDAPDAEFPFSKKLAKEENWNADFTKKAIDEYKKFIYLCCILPNGASPSKIVDKVWHMHLIYTWNYWEEFCPVILKRNLHHYPAKAGRAENNKYNEWYVETLKNYKEIFHSEAPEDIWLRKENLFIKKHWWQRLHVITFLMLFLMLTACHEGTVSTLIGTVLVILVVLGLGLFRSLFQNNDDENDGNIGSDGGGNCDGNAGCGGCGGCSNQ</sequence>
<dbReference type="RefSeq" id="WP_065080759.1">
    <property type="nucleotide sequence ID" value="NZ_FLSS01000036.1"/>
</dbReference>
<evidence type="ECO:0000256" key="1">
    <source>
        <dbReference type="SAM" id="Phobius"/>
    </source>
</evidence>
<evidence type="ECO:0000313" key="3">
    <source>
        <dbReference type="EMBL" id="TYO92221.1"/>
    </source>
</evidence>
<proteinExistence type="predicted"/>
<evidence type="ECO:0000313" key="5">
    <source>
        <dbReference type="Proteomes" id="UP001239265"/>
    </source>
</evidence>
<dbReference type="EMBL" id="VNHK01000005">
    <property type="protein sequence ID" value="TYO92221.1"/>
    <property type="molecule type" value="Genomic_DNA"/>
</dbReference>
<evidence type="ECO:0000313" key="2">
    <source>
        <dbReference type="EMBL" id="MDQ8747987.1"/>
    </source>
</evidence>
<dbReference type="EMBL" id="JAUCQJ010000001">
    <property type="protein sequence ID" value="MDQ8747987.1"/>
    <property type="molecule type" value="Genomic_DNA"/>
</dbReference>
<reference evidence="3 4" key="1">
    <citation type="submission" date="2019-07" db="EMBL/GenBank/DDBJ databases">
        <title>Genomic Encyclopedia of Archaeal and Bacterial Type Strains, Phase II (KMG-II): from individual species to whole genera.</title>
        <authorList>
            <person name="Goeker M."/>
        </authorList>
    </citation>
    <scope>NUCLEOTIDE SEQUENCE [LARGE SCALE GENOMIC DNA]</scope>
    <source>
        <strain evidence="3 4">DSM 14571</strain>
    </source>
</reference>
<feature type="transmembrane region" description="Helical" evidence="1">
    <location>
        <begin position="150"/>
        <end position="168"/>
    </location>
</feature>
<keyword evidence="1" id="KW-1133">Transmembrane helix</keyword>
<organism evidence="2 5">
    <name type="scientific">Elizabethkingia miricola</name>
    <name type="common">Chryseobacterium miricola</name>
    <dbReference type="NCBI Taxonomy" id="172045"/>
    <lineage>
        <taxon>Bacteria</taxon>
        <taxon>Pseudomonadati</taxon>
        <taxon>Bacteroidota</taxon>
        <taxon>Flavobacteriia</taxon>
        <taxon>Flavobacteriales</taxon>
        <taxon>Weeksellaceae</taxon>
        <taxon>Elizabethkingia</taxon>
    </lineage>
</organism>
<dbReference type="Proteomes" id="UP000324513">
    <property type="component" value="Unassembled WGS sequence"/>
</dbReference>
<keyword evidence="1" id="KW-0472">Membrane</keyword>